<organism evidence="8 10">
    <name type="scientific">Caldalkalibacillus thermarum (strain TA2.A1)</name>
    <dbReference type="NCBI Taxonomy" id="986075"/>
    <lineage>
        <taxon>Bacteria</taxon>
        <taxon>Bacillati</taxon>
        <taxon>Bacillota</taxon>
        <taxon>Bacilli</taxon>
        <taxon>Bacillales</taxon>
        <taxon>Bacillaceae</taxon>
        <taxon>Caldalkalibacillus</taxon>
    </lineage>
</organism>
<keyword evidence="3 6" id="KW-0238">DNA-binding</keyword>
<evidence type="ECO:0000313" key="10">
    <source>
        <dbReference type="Proteomes" id="UP000010716"/>
    </source>
</evidence>
<dbReference type="eggNOG" id="COG0632">
    <property type="taxonomic scope" value="Bacteria"/>
</dbReference>
<keyword evidence="1 6" id="KW-0963">Cytoplasm</keyword>
<dbReference type="SMART" id="SM00278">
    <property type="entry name" value="HhH1"/>
    <property type="match status" value="2"/>
</dbReference>
<reference evidence="9" key="3">
    <citation type="submission" date="2021-08" db="EMBL/GenBank/DDBJ databases">
        <authorList>
            <person name="de Jong S."/>
            <person name="van den Broek M."/>
            <person name="Merkel A."/>
            <person name="de la Torre Cortes P."/>
            <person name="Kalamorz F."/>
            <person name="Cook G."/>
            <person name="van Loosdrecht M."/>
            <person name="McMillan D."/>
        </authorList>
    </citation>
    <scope>NUCLEOTIDE SEQUENCE</scope>
    <source>
        <strain evidence="9">TA2.A1</strain>
    </source>
</reference>
<sequence length="211" mass="23666">MIDYIQGKLTHVDVHFIVVETGGIGYQVITGNPFQYRRHEGEDVRIYTYQYVREDALALYGFRTRQERTLFEKLLQVSGVGPKAALALVATASPAQIAWAIQNEDLAFLTKFPGIGKKTAQRLIVDLKDKVDEFVTRENVTADHLQPNQHSGPERGHTEQNTVLEETLAALQALGYGESEVRRILPELKQHAEAGEPTEAVIKRGLKLLMD</sequence>
<keyword evidence="11" id="KW-1185">Reference proteome</keyword>
<comment type="domain">
    <text evidence="6">Has three domains with a flexible linker between the domains II and III and assumes an 'L' shape. Domain III is highly mobile and contacts RuvB.</text>
</comment>
<dbReference type="SUPFAM" id="SSF50249">
    <property type="entry name" value="Nucleic acid-binding proteins"/>
    <property type="match status" value="1"/>
</dbReference>
<gene>
    <name evidence="6 9" type="primary">ruvA</name>
    <name evidence="8" type="ORF">CathTA2_2987</name>
    <name evidence="9" type="ORF">HUR95_14765</name>
</gene>
<dbReference type="Gene3D" id="1.10.150.20">
    <property type="entry name" value="5' to 3' exonuclease, C-terminal subdomain"/>
    <property type="match status" value="1"/>
</dbReference>
<dbReference type="InterPro" id="IPR010994">
    <property type="entry name" value="RuvA_2-like"/>
</dbReference>
<dbReference type="CDD" id="cd14332">
    <property type="entry name" value="UBA_RuvA_C"/>
    <property type="match status" value="1"/>
</dbReference>
<keyword evidence="8" id="KW-0067">ATP-binding</keyword>
<evidence type="ECO:0000259" key="7">
    <source>
        <dbReference type="SMART" id="SM00278"/>
    </source>
</evidence>
<evidence type="ECO:0000256" key="2">
    <source>
        <dbReference type="ARBA" id="ARBA00022763"/>
    </source>
</evidence>
<dbReference type="RefSeq" id="WP_007506353.1">
    <property type="nucleotide sequence ID" value="NZ_AFCE01000164.1"/>
</dbReference>
<dbReference type="GO" id="GO:0000400">
    <property type="term" value="F:four-way junction DNA binding"/>
    <property type="evidence" value="ECO:0007669"/>
    <property type="project" value="UniProtKB-UniRule"/>
</dbReference>
<dbReference type="Pfam" id="PF07499">
    <property type="entry name" value="RuvA_C"/>
    <property type="match status" value="1"/>
</dbReference>
<evidence type="ECO:0000256" key="1">
    <source>
        <dbReference type="ARBA" id="ARBA00022490"/>
    </source>
</evidence>
<evidence type="ECO:0000313" key="11">
    <source>
        <dbReference type="Proteomes" id="UP000825179"/>
    </source>
</evidence>
<dbReference type="InterPro" id="IPR003583">
    <property type="entry name" value="Hlx-hairpin-Hlx_DNA-bd_motif"/>
</dbReference>
<dbReference type="HAMAP" id="MF_00031">
    <property type="entry name" value="DNA_HJ_migration_RuvA"/>
    <property type="match status" value="1"/>
</dbReference>
<comment type="subcellular location">
    <subcellularLocation>
        <location evidence="6">Cytoplasm</location>
    </subcellularLocation>
</comment>
<dbReference type="GO" id="GO:0006281">
    <property type="term" value="P:DNA repair"/>
    <property type="evidence" value="ECO:0007669"/>
    <property type="project" value="UniProtKB-UniRule"/>
</dbReference>
<dbReference type="AlphaFoldDB" id="F5LAQ2"/>
<comment type="similarity">
    <text evidence="6">Belongs to the RuvA family.</text>
</comment>
<feature type="domain" description="Helix-hairpin-helix DNA-binding motif class 1" evidence="7">
    <location>
        <begin position="72"/>
        <end position="91"/>
    </location>
</feature>
<dbReference type="SUPFAM" id="SSF47781">
    <property type="entry name" value="RuvA domain 2-like"/>
    <property type="match status" value="1"/>
</dbReference>
<dbReference type="GO" id="GO:0005524">
    <property type="term" value="F:ATP binding"/>
    <property type="evidence" value="ECO:0007669"/>
    <property type="project" value="InterPro"/>
</dbReference>
<dbReference type="GO" id="GO:0009378">
    <property type="term" value="F:four-way junction helicase activity"/>
    <property type="evidence" value="ECO:0007669"/>
    <property type="project" value="InterPro"/>
</dbReference>
<keyword evidence="5 6" id="KW-0234">DNA repair</keyword>
<keyword evidence="8" id="KW-0547">Nucleotide-binding</keyword>
<dbReference type="Gene3D" id="1.10.8.10">
    <property type="entry name" value="DNA helicase RuvA subunit, C-terminal domain"/>
    <property type="match status" value="1"/>
</dbReference>
<dbReference type="EMBL" id="CP082237">
    <property type="protein sequence ID" value="QZT33490.1"/>
    <property type="molecule type" value="Genomic_DNA"/>
</dbReference>
<evidence type="ECO:0000313" key="8">
    <source>
        <dbReference type="EMBL" id="EGL81624.1"/>
    </source>
</evidence>
<evidence type="ECO:0000256" key="3">
    <source>
        <dbReference type="ARBA" id="ARBA00023125"/>
    </source>
</evidence>
<accession>F5LAQ2</accession>
<dbReference type="OrthoDB" id="5293449at2"/>
<dbReference type="NCBIfam" id="TIGR00084">
    <property type="entry name" value="ruvA"/>
    <property type="match status" value="1"/>
</dbReference>
<dbReference type="GO" id="GO:0016787">
    <property type="term" value="F:hydrolase activity"/>
    <property type="evidence" value="ECO:0007669"/>
    <property type="project" value="UniProtKB-KW"/>
</dbReference>
<protein>
    <recommendedName>
        <fullName evidence="6">Holliday junction branch migration complex subunit RuvA</fullName>
    </recommendedName>
</protein>
<keyword evidence="4 6" id="KW-0233">DNA recombination</keyword>
<dbReference type="GO" id="GO:0048476">
    <property type="term" value="C:Holliday junction resolvase complex"/>
    <property type="evidence" value="ECO:0007669"/>
    <property type="project" value="UniProtKB-UniRule"/>
</dbReference>
<dbReference type="GO" id="GO:0006310">
    <property type="term" value="P:DNA recombination"/>
    <property type="evidence" value="ECO:0007669"/>
    <property type="project" value="UniProtKB-UniRule"/>
</dbReference>
<dbReference type="Gene3D" id="2.40.50.140">
    <property type="entry name" value="Nucleic acid-binding proteins"/>
    <property type="match status" value="1"/>
</dbReference>
<dbReference type="KEGG" id="cthu:HUR95_14765"/>
<evidence type="ECO:0000256" key="5">
    <source>
        <dbReference type="ARBA" id="ARBA00023204"/>
    </source>
</evidence>
<feature type="region of interest" description="Domain II" evidence="6">
    <location>
        <begin position="64"/>
        <end position="141"/>
    </location>
</feature>
<dbReference type="SUPFAM" id="SSF46929">
    <property type="entry name" value="DNA helicase RuvA subunit, C-terminal domain"/>
    <property type="match status" value="1"/>
</dbReference>
<dbReference type="InterPro" id="IPR013849">
    <property type="entry name" value="DNA_helicase_Holl-junc_RuvA_I"/>
</dbReference>
<evidence type="ECO:0000313" key="9">
    <source>
        <dbReference type="EMBL" id="QZT33490.1"/>
    </source>
</evidence>
<dbReference type="Proteomes" id="UP000825179">
    <property type="component" value="Chromosome"/>
</dbReference>
<evidence type="ECO:0000256" key="6">
    <source>
        <dbReference type="HAMAP-Rule" id="MF_00031"/>
    </source>
</evidence>
<dbReference type="Pfam" id="PF14520">
    <property type="entry name" value="HHH_5"/>
    <property type="match status" value="1"/>
</dbReference>
<comment type="subunit">
    <text evidence="6">Homotetramer. Forms an RuvA(8)-RuvB(12)-Holliday junction (HJ) complex. HJ DNA is sandwiched between 2 RuvA tetramers; dsDNA enters through RuvA and exits via RuvB. An RuvB hexamer assembles on each DNA strand where it exits the tetramer. Each RuvB hexamer is contacted by two RuvA subunits (via domain III) on 2 adjacent RuvB subunits; this complex drives branch migration. In the full resolvosome a probable DNA-RuvA(4)-RuvB(12)-RuvC(2) complex forms which resolves the HJ.</text>
</comment>
<proteinExistence type="inferred from homology"/>
<dbReference type="Pfam" id="PF01330">
    <property type="entry name" value="RuvA_N"/>
    <property type="match status" value="1"/>
</dbReference>
<comment type="caution">
    <text evidence="6">Lacks conserved residue(s) required for the propagation of feature annotation.</text>
</comment>
<comment type="function">
    <text evidence="6">The RuvA-RuvB-RuvC complex processes Holliday junction (HJ) DNA during genetic recombination and DNA repair, while the RuvA-RuvB complex plays an important role in the rescue of blocked DNA replication forks via replication fork reversal (RFR). RuvA specifically binds to HJ cruciform DNA, conferring on it an open structure. The RuvB hexamer acts as an ATP-dependent pump, pulling dsDNA into and through the RuvAB complex. HJ branch migration allows RuvC to scan DNA until it finds its consensus sequence, where it cleaves and resolves the cruciform DNA.</text>
</comment>
<name>F5LAQ2_CALTT</name>
<dbReference type="InterPro" id="IPR036267">
    <property type="entry name" value="RuvA_C_sf"/>
</dbReference>
<dbReference type="EMBL" id="AFCE01000164">
    <property type="protein sequence ID" value="EGL81624.1"/>
    <property type="molecule type" value="Genomic_DNA"/>
</dbReference>
<feature type="region of interest" description="Domain III" evidence="6">
    <location>
        <begin position="159"/>
        <end position="211"/>
    </location>
</feature>
<reference evidence="9 11" key="2">
    <citation type="journal article" date="2020" name="Extremophiles">
        <title>Genomic analysis of Caldalkalibacillus thermarum TA2.A1 reveals aerobic alkaliphilic metabolism and evolutionary hallmarks linking alkaliphilic bacteria and plant life.</title>
        <authorList>
            <person name="de Jong S.I."/>
            <person name="van den Broek M.A."/>
            <person name="Merkel A.Y."/>
            <person name="de la Torre Cortes P."/>
            <person name="Kalamorz F."/>
            <person name="Cook G.M."/>
            <person name="van Loosdrecht M.C.M."/>
            <person name="McMillan D.G.G."/>
        </authorList>
    </citation>
    <scope>NUCLEOTIDE SEQUENCE [LARGE SCALE GENOMIC DNA]</scope>
    <source>
        <strain evidence="9 11">TA2.A1</strain>
    </source>
</reference>
<dbReference type="GO" id="GO:0009379">
    <property type="term" value="C:Holliday junction helicase complex"/>
    <property type="evidence" value="ECO:0007669"/>
    <property type="project" value="InterPro"/>
</dbReference>
<feature type="domain" description="Helix-hairpin-helix DNA-binding motif class 1" evidence="7">
    <location>
        <begin position="107"/>
        <end position="126"/>
    </location>
</feature>
<dbReference type="Proteomes" id="UP000010716">
    <property type="component" value="Unassembled WGS sequence"/>
</dbReference>
<dbReference type="InterPro" id="IPR000085">
    <property type="entry name" value="RuvA"/>
</dbReference>
<evidence type="ECO:0000256" key="4">
    <source>
        <dbReference type="ARBA" id="ARBA00023172"/>
    </source>
</evidence>
<keyword evidence="8" id="KW-0347">Helicase</keyword>
<dbReference type="GO" id="GO:0005737">
    <property type="term" value="C:cytoplasm"/>
    <property type="evidence" value="ECO:0007669"/>
    <property type="project" value="UniProtKB-SubCell"/>
</dbReference>
<keyword evidence="9" id="KW-0378">Hydrolase</keyword>
<dbReference type="InterPro" id="IPR011114">
    <property type="entry name" value="RuvA_C"/>
</dbReference>
<keyword evidence="2 6" id="KW-0227">DNA damage</keyword>
<reference evidence="8 10" key="1">
    <citation type="journal article" date="2011" name="J. Bacteriol.">
        <title>Draft genome sequence of the thermoalkaliphilic Caldalkalibacillus thermarum strain TA2.A1.</title>
        <authorList>
            <person name="Kalamorz F."/>
            <person name="Keis S."/>
            <person name="McMillan D.G."/>
            <person name="Olsson K."/>
            <person name="Stanton J.A."/>
            <person name="Stockwell P."/>
            <person name="Black M.A."/>
            <person name="Klingeman D.M."/>
            <person name="Land M.L."/>
            <person name="Han C.S."/>
            <person name="Martin S.L."/>
            <person name="Becher S.A."/>
            <person name="Peddie C.J."/>
            <person name="Morgan H.W."/>
            <person name="Matthies D."/>
            <person name="Preiss L."/>
            <person name="Meier T."/>
            <person name="Brown S.D."/>
            <person name="Cook G.M."/>
        </authorList>
    </citation>
    <scope>NUCLEOTIDE SEQUENCE [LARGE SCALE GENOMIC DNA]</scope>
    <source>
        <strain evidence="8 10">TA2.A1</strain>
    </source>
</reference>
<dbReference type="InterPro" id="IPR012340">
    <property type="entry name" value="NA-bd_OB-fold"/>
</dbReference>